<dbReference type="GO" id="GO:0005741">
    <property type="term" value="C:mitochondrial outer membrane"/>
    <property type="evidence" value="ECO:0007669"/>
    <property type="project" value="UniProtKB-SubCell"/>
</dbReference>
<evidence type="ECO:0000256" key="5">
    <source>
        <dbReference type="ARBA" id="ARBA00022787"/>
    </source>
</evidence>
<dbReference type="PANTHER" id="PTHR16501:SF6">
    <property type="entry name" value="TRANSPORT AND GOLGI ORGANIZATION PROTEIN 11"/>
    <property type="match status" value="1"/>
</dbReference>
<evidence type="ECO:0000313" key="14">
    <source>
        <dbReference type="RefSeq" id="XP_017882070.2"/>
    </source>
</evidence>
<comment type="similarity">
    <text evidence="3">Belongs to the Tango11 family.</text>
</comment>
<organism evidence="13 14">
    <name type="scientific">Ceratina calcarata</name>
    <dbReference type="NCBI Taxonomy" id="156304"/>
    <lineage>
        <taxon>Eukaryota</taxon>
        <taxon>Metazoa</taxon>
        <taxon>Ecdysozoa</taxon>
        <taxon>Arthropoda</taxon>
        <taxon>Hexapoda</taxon>
        <taxon>Insecta</taxon>
        <taxon>Pterygota</taxon>
        <taxon>Neoptera</taxon>
        <taxon>Endopterygota</taxon>
        <taxon>Hymenoptera</taxon>
        <taxon>Apocrita</taxon>
        <taxon>Aculeata</taxon>
        <taxon>Apoidea</taxon>
        <taxon>Anthophila</taxon>
        <taxon>Apidae</taxon>
        <taxon>Ceratina</taxon>
        <taxon>Zadontomerus</taxon>
    </lineage>
</organism>
<feature type="compositionally biased region" description="Polar residues" evidence="11">
    <location>
        <begin position="213"/>
        <end position="222"/>
    </location>
</feature>
<keyword evidence="4" id="KW-0812">Transmembrane</keyword>
<keyword evidence="6" id="KW-1133">Transmembrane helix</keyword>
<dbReference type="RefSeq" id="XP_017882070.2">
    <property type="nucleotide sequence ID" value="XM_018026581.2"/>
</dbReference>
<evidence type="ECO:0000256" key="9">
    <source>
        <dbReference type="ARBA" id="ARBA00023136"/>
    </source>
</evidence>
<evidence type="ECO:0000256" key="1">
    <source>
        <dbReference type="ARBA" id="ARBA00004200"/>
    </source>
</evidence>
<dbReference type="Pfam" id="PF05644">
    <property type="entry name" value="Miff"/>
    <property type="match status" value="1"/>
</dbReference>
<keyword evidence="7" id="KW-0175">Coiled coil</keyword>
<keyword evidence="5" id="KW-1000">Mitochondrion outer membrane</keyword>
<protein>
    <submittedName>
        <fullName evidence="14">Transport and Golgi organization protein 11 isoform X1</fullName>
    </submittedName>
</protein>
<keyword evidence="9" id="KW-0472">Membrane</keyword>
<keyword evidence="8" id="KW-0496">Mitochondrion</keyword>
<dbReference type="InterPro" id="IPR039433">
    <property type="entry name" value="Mff-like_dom"/>
</dbReference>
<evidence type="ECO:0000256" key="8">
    <source>
        <dbReference type="ARBA" id="ARBA00023128"/>
    </source>
</evidence>
<sequence length="303" mass="34846">MEVRFQPVPACMYVRSAIFAGILPMAFGYPRAVCHLHHVLHVKLNSYVHTSTYQYTYSTSCKKFGLHSTIEKVQKVIMSKAHSPTVFNGEADCFYDPNFTLDINKRMRVPKSIRGDYTDDEAATNDSTWNQMVAGEKFDMHVPDRILVVGQEQYVGTRATPREIVLENAVLPPEPGMVRIPTPPRILTLDDHYFPTVDEEEPNVYSTEIKEPMSSSKSRGQYSTETQIVRHAREQTPPLYNAVNVSLPPSEEIQHLRRQVGKLNRRVMAIELEMLQRQQREKILYALTLTYLILKAFSWLTRN</sequence>
<dbReference type="GO" id="GO:0005777">
    <property type="term" value="C:peroxisome"/>
    <property type="evidence" value="ECO:0007669"/>
    <property type="project" value="UniProtKB-SubCell"/>
</dbReference>
<dbReference type="KEGG" id="ccal:108626113"/>
<evidence type="ECO:0000256" key="3">
    <source>
        <dbReference type="ARBA" id="ARBA00009806"/>
    </source>
</evidence>
<evidence type="ECO:0000256" key="11">
    <source>
        <dbReference type="SAM" id="MobiDB-lite"/>
    </source>
</evidence>
<gene>
    <name evidence="14" type="primary">LOC108626113</name>
</gene>
<dbReference type="Proteomes" id="UP000694925">
    <property type="component" value="Unplaced"/>
</dbReference>
<dbReference type="InterPro" id="IPR008518">
    <property type="entry name" value="Mff/Tango-11"/>
</dbReference>
<dbReference type="PANTHER" id="PTHR16501">
    <property type="entry name" value="TRANSPORT AND GOLGI ORGANIZATION PROTEIN 11"/>
    <property type="match status" value="1"/>
</dbReference>
<evidence type="ECO:0000256" key="6">
    <source>
        <dbReference type="ARBA" id="ARBA00022989"/>
    </source>
</evidence>
<evidence type="ECO:0000256" key="4">
    <source>
        <dbReference type="ARBA" id="ARBA00022692"/>
    </source>
</evidence>
<evidence type="ECO:0000256" key="10">
    <source>
        <dbReference type="ARBA" id="ARBA00023140"/>
    </source>
</evidence>
<evidence type="ECO:0000256" key="7">
    <source>
        <dbReference type="ARBA" id="ARBA00023054"/>
    </source>
</evidence>
<keyword evidence="10" id="KW-0576">Peroxisome</keyword>
<evidence type="ECO:0000256" key="2">
    <source>
        <dbReference type="ARBA" id="ARBA00004275"/>
    </source>
</evidence>
<evidence type="ECO:0000313" key="13">
    <source>
        <dbReference type="Proteomes" id="UP000694925"/>
    </source>
</evidence>
<feature type="region of interest" description="Disordered" evidence="11">
    <location>
        <begin position="203"/>
        <end position="222"/>
    </location>
</feature>
<name>A0AAJ7N7V3_9HYME</name>
<evidence type="ECO:0000259" key="12">
    <source>
        <dbReference type="Pfam" id="PF05644"/>
    </source>
</evidence>
<dbReference type="CTD" id="246596"/>
<dbReference type="GeneID" id="108626113"/>
<comment type="subcellular location">
    <subcellularLocation>
        <location evidence="1">Mitochondrion outer membrane</location>
        <topology evidence="1">Single-pass type IV membrane protein</topology>
    </subcellularLocation>
    <subcellularLocation>
        <location evidence="2">Peroxisome</location>
    </subcellularLocation>
</comment>
<keyword evidence="13" id="KW-1185">Reference proteome</keyword>
<proteinExistence type="inferred from homology"/>
<accession>A0AAJ7N7V3</accession>
<dbReference type="AlphaFoldDB" id="A0AAJ7N7V3"/>
<feature type="domain" description="Mff-like" evidence="12">
    <location>
        <begin position="91"/>
        <end position="221"/>
    </location>
</feature>
<reference evidence="14" key="1">
    <citation type="submission" date="2025-08" db="UniProtKB">
        <authorList>
            <consortium name="RefSeq"/>
        </authorList>
    </citation>
    <scope>IDENTIFICATION</scope>
    <source>
        <tissue evidence="14">Whole body</tissue>
    </source>
</reference>